<dbReference type="AlphaFoldDB" id="V8P125"/>
<accession>V8P125</accession>
<evidence type="ECO:0000313" key="2">
    <source>
        <dbReference type="Proteomes" id="UP000018936"/>
    </source>
</evidence>
<dbReference type="EMBL" id="AZIM01001269">
    <property type="protein sequence ID" value="ETE67522.1"/>
    <property type="molecule type" value="Genomic_DNA"/>
</dbReference>
<organism evidence="1 2">
    <name type="scientific">Ophiophagus hannah</name>
    <name type="common">King cobra</name>
    <name type="synonym">Naja hannah</name>
    <dbReference type="NCBI Taxonomy" id="8665"/>
    <lineage>
        <taxon>Eukaryota</taxon>
        <taxon>Metazoa</taxon>
        <taxon>Chordata</taxon>
        <taxon>Craniata</taxon>
        <taxon>Vertebrata</taxon>
        <taxon>Euteleostomi</taxon>
        <taxon>Lepidosauria</taxon>
        <taxon>Squamata</taxon>
        <taxon>Bifurcata</taxon>
        <taxon>Unidentata</taxon>
        <taxon>Episquamata</taxon>
        <taxon>Toxicofera</taxon>
        <taxon>Serpentes</taxon>
        <taxon>Colubroidea</taxon>
        <taxon>Elapidae</taxon>
        <taxon>Elapinae</taxon>
        <taxon>Ophiophagus</taxon>
    </lineage>
</organism>
<evidence type="ECO:0000313" key="1">
    <source>
        <dbReference type="EMBL" id="ETE67522.1"/>
    </source>
</evidence>
<name>V8P125_OPHHA</name>
<sequence>KVLKHVPGGQNLIVDALSQLPQYHSCREEVVQPIIAPPWEEDQVLSTQPLDSRKHDLRMAVTHDAWLSEHNTFCTYHDGLAWKGDKMYMPVTLQETLLSKCHDVKQAGHFVFLKMLHPSECNERMLPAVLRIISPKADLLPFTEVAYNNAVHDRTGYSPFHIVNRIEFGPIPELQCDVCEPVNLQTWTQTVWDCWENVKKH</sequence>
<reference evidence="1 2" key="1">
    <citation type="journal article" date="2013" name="Proc. Natl. Acad. Sci. U.S.A.">
        <title>The king cobra genome reveals dynamic gene evolution and adaptation in the snake venom system.</title>
        <authorList>
            <person name="Vonk F.J."/>
            <person name="Casewell N.R."/>
            <person name="Henkel C.V."/>
            <person name="Heimberg A.M."/>
            <person name="Jansen H.J."/>
            <person name="McCleary R.J."/>
            <person name="Kerkkamp H.M."/>
            <person name="Vos R.A."/>
            <person name="Guerreiro I."/>
            <person name="Calvete J.J."/>
            <person name="Wuster W."/>
            <person name="Woods A.E."/>
            <person name="Logan J.M."/>
            <person name="Harrison R.A."/>
            <person name="Castoe T.A."/>
            <person name="de Koning A.P."/>
            <person name="Pollock D.D."/>
            <person name="Yandell M."/>
            <person name="Calderon D."/>
            <person name="Renjifo C."/>
            <person name="Currier R.B."/>
            <person name="Salgado D."/>
            <person name="Pla D."/>
            <person name="Sanz L."/>
            <person name="Hyder A.S."/>
            <person name="Ribeiro J.M."/>
            <person name="Arntzen J.W."/>
            <person name="van den Thillart G.E."/>
            <person name="Boetzer M."/>
            <person name="Pirovano W."/>
            <person name="Dirks R.P."/>
            <person name="Spaink H.P."/>
            <person name="Duboule D."/>
            <person name="McGlinn E."/>
            <person name="Kini R.M."/>
            <person name="Richardson M.K."/>
        </authorList>
    </citation>
    <scope>NUCLEOTIDE SEQUENCE</scope>
    <source>
        <tissue evidence="1">Blood</tissue>
    </source>
</reference>
<dbReference type="Proteomes" id="UP000018936">
    <property type="component" value="Unassembled WGS sequence"/>
</dbReference>
<proteinExistence type="predicted"/>
<feature type="non-terminal residue" evidence="1">
    <location>
        <position position="201"/>
    </location>
</feature>
<comment type="caution">
    <text evidence="1">The sequence shown here is derived from an EMBL/GenBank/DDBJ whole genome shotgun (WGS) entry which is preliminary data.</text>
</comment>
<feature type="non-terminal residue" evidence="1">
    <location>
        <position position="1"/>
    </location>
</feature>
<gene>
    <name evidence="1" type="ORF">L345_06692</name>
</gene>
<protein>
    <submittedName>
        <fullName evidence="1">Uncharacterized protein</fullName>
    </submittedName>
</protein>
<keyword evidence="2" id="KW-1185">Reference proteome</keyword>